<keyword evidence="4 11" id="KW-0812">Transmembrane</keyword>
<comment type="similarity">
    <text evidence="2">Belongs to the EccB family.</text>
</comment>
<keyword evidence="13" id="KW-1185">Reference proteome</keyword>
<keyword evidence="9 11" id="KW-0472">Membrane</keyword>
<evidence type="ECO:0000256" key="6">
    <source>
        <dbReference type="ARBA" id="ARBA00022801"/>
    </source>
</evidence>
<evidence type="ECO:0000256" key="11">
    <source>
        <dbReference type="SAM" id="Phobius"/>
    </source>
</evidence>
<organism evidence="12 13">
    <name type="scientific">Rhodococcus antarcticus</name>
    <dbReference type="NCBI Taxonomy" id="2987751"/>
    <lineage>
        <taxon>Bacteria</taxon>
        <taxon>Bacillati</taxon>
        <taxon>Actinomycetota</taxon>
        <taxon>Actinomycetes</taxon>
        <taxon>Mycobacteriales</taxon>
        <taxon>Nocardiaceae</taxon>
        <taxon>Rhodococcus</taxon>
    </lineage>
</organism>
<keyword evidence="5" id="KW-0547">Nucleotide-binding</keyword>
<protein>
    <submittedName>
        <fullName evidence="12">Type VII secretion protein EccB</fullName>
    </submittedName>
</protein>
<evidence type="ECO:0000256" key="4">
    <source>
        <dbReference type="ARBA" id="ARBA00022692"/>
    </source>
</evidence>
<evidence type="ECO:0000256" key="1">
    <source>
        <dbReference type="ARBA" id="ARBA00004162"/>
    </source>
</evidence>
<feature type="compositionally biased region" description="Low complexity" evidence="10">
    <location>
        <begin position="501"/>
        <end position="515"/>
    </location>
</feature>
<dbReference type="NCBIfam" id="TIGR03919">
    <property type="entry name" value="T7SS_EccB"/>
    <property type="match status" value="1"/>
</dbReference>
<feature type="transmembrane region" description="Helical" evidence="11">
    <location>
        <begin position="43"/>
        <end position="64"/>
    </location>
</feature>
<dbReference type="Pfam" id="PF05108">
    <property type="entry name" value="T7SS_ESX1_EccB"/>
    <property type="match status" value="1"/>
</dbReference>
<evidence type="ECO:0000256" key="7">
    <source>
        <dbReference type="ARBA" id="ARBA00022840"/>
    </source>
</evidence>
<proteinExistence type="inferred from homology"/>
<dbReference type="Gene3D" id="3.30.2390.20">
    <property type="entry name" value="Type VII secretion system EccB, repeat 1 domain"/>
    <property type="match status" value="1"/>
</dbReference>
<dbReference type="InterPro" id="IPR042485">
    <property type="entry name" value="T7SS_EccB_R3"/>
</dbReference>
<dbReference type="Gene3D" id="2.40.50.910">
    <property type="entry name" value="Type VII secretion system EccB, repeat 3 domain"/>
    <property type="match status" value="1"/>
</dbReference>
<dbReference type="EMBL" id="CP110615">
    <property type="protein sequence ID" value="UZJ25355.1"/>
    <property type="molecule type" value="Genomic_DNA"/>
</dbReference>
<evidence type="ECO:0000313" key="13">
    <source>
        <dbReference type="Proteomes" id="UP001164965"/>
    </source>
</evidence>
<keyword evidence="3" id="KW-1003">Cell membrane</keyword>
<dbReference type="PANTHER" id="PTHR40765:SF2">
    <property type="entry name" value="ESX-2 SECRETION SYSTEM ATPASE ECCB2"/>
    <property type="match status" value="1"/>
</dbReference>
<reference evidence="12" key="1">
    <citation type="submission" date="2022-10" db="EMBL/GenBank/DDBJ databases">
        <title>Rhodococcus sp.75.</title>
        <authorList>
            <person name="Sun M."/>
        </authorList>
    </citation>
    <scope>NUCLEOTIDE SEQUENCE</scope>
    <source>
        <strain evidence="12">75</strain>
    </source>
</reference>
<dbReference type="InterPro" id="IPR007795">
    <property type="entry name" value="T7SS_EccB"/>
</dbReference>
<comment type="subcellular location">
    <subcellularLocation>
        <location evidence="1">Cell membrane</location>
        <topology evidence="1">Single-pass membrane protein</topology>
    </subcellularLocation>
</comment>
<feature type="region of interest" description="Disordered" evidence="10">
    <location>
        <begin position="494"/>
        <end position="515"/>
    </location>
</feature>
<evidence type="ECO:0000313" key="12">
    <source>
        <dbReference type="EMBL" id="UZJ25355.1"/>
    </source>
</evidence>
<dbReference type="RefSeq" id="WP_265383460.1">
    <property type="nucleotide sequence ID" value="NZ_CP110615.1"/>
</dbReference>
<evidence type="ECO:0000256" key="5">
    <source>
        <dbReference type="ARBA" id="ARBA00022741"/>
    </source>
</evidence>
<gene>
    <name evidence="12" type="primary">eccB</name>
    <name evidence="12" type="ORF">RHODO2019_02420</name>
</gene>
<keyword evidence="7" id="KW-0067">ATP-binding</keyword>
<keyword evidence="8 11" id="KW-1133">Transmembrane helix</keyword>
<keyword evidence="6" id="KW-0378">Hydrolase</keyword>
<dbReference type="InterPro" id="IPR044857">
    <property type="entry name" value="T7SS_EccB_R1"/>
</dbReference>
<evidence type="ECO:0000256" key="10">
    <source>
        <dbReference type="SAM" id="MobiDB-lite"/>
    </source>
</evidence>
<evidence type="ECO:0000256" key="9">
    <source>
        <dbReference type="ARBA" id="ARBA00023136"/>
    </source>
</evidence>
<evidence type="ECO:0000256" key="3">
    <source>
        <dbReference type="ARBA" id="ARBA00022475"/>
    </source>
</evidence>
<dbReference type="PANTHER" id="PTHR40765">
    <property type="entry name" value="ESX-2 SECRETION SYSTEM ATPASE ECCB2"/>
    <property type="match status" value="1"/>
</dbReference>
<name>A0ABY6P137_9NOCA</name>
<accession>A0ABY6P137</accession>
<evidence type="ECO:0000256" key="8">
    <source>
        <dbReference type="ARBA" id="ARBA00022989"/>
    </source>
</evidence>
<sequence length="515" mass="52070">MAATPTTKSQVQAYRFVLRRMEHALVRKDAVMLHDPMRTQVRATAVGIILGILGLAGFALFSVFRPAETIDQATILVSKTSTQTFVVVPDENGTRVLHPVYNLASARLIAGQPAPFTLVDDAALDTLPRGAELGIVGGPDVLPAAGDRPSAVWTVCDDVLGDTSAPSAALTLSTTVLSGGLGGGADPLTDGGSLLVSAPGGATQLLFTSGAGVVRAGVDLRDTATARALNLTGTVPRPVSEGLLNTVPEVAPLVVPDVPGKGSTPAYTRALGPGLAVGKVISVQDSGGSTPYVLLLDGVQKVSPVVAALLQFVSGDVTPVQADVFVAAPDVAEPGRLDLTRYPLEVPRTMDAGDARVSCLSWDGTSAATAADASSFDPVLTLRAGNRLPLPAGARAVPLAGADDRPGGASPAGGFHLDSFYVQPGRASVVQTIAGGQPLGVGTRYLVADTGTRFGIPDKETAGVLGLGTVTSPAPESVVALLPQGIELSAANARQSHNGVAPDPAAEPFAAPAGS</sequence>
<evidence type="ECO:0000256" key="2">
    <source>
        <dbReference type="ARBA" id="ARBA00008149"/>
    </source>
</evidence>
<dbReference type="Proteomes" id="UP001164965">
    <property type="component" value="Chromosome"/>
</dbReference>